<gene>
    <name evidence="6" type="ORF">HRUBRA_01242</name>
</gene>
<dbReference type="InterPro" id="IPR020831">
    <property type="entry name" value="GlycerAld/Erythrose_P_DH"/>
</dbReference>
<dbReference type="InterPro" id="IPR020828">
    <property type="entry name" value="GlycerAld_3-P_DH_NAD(P)-bd"/>
</dbReference>
<name>A0A095VRT6_9GAMM</name>
<dbReference type="PIRSF" id="PIRSF000149">
    <property type="entry name" value="GAP_DH"/>
    <property type="match status" value="1"/>
</dbReference>
<dbReference type="OrthoDB" id="9803304at2"/>
<dbReference type="EC" id="1.2.1.12" evidence="6"/>
<dbReference type="GO" id="GO:0051287">
    <property type="term" value="F:NAD binding"/>
    <property type="evidence" value="ECO:0007669"/>
    <property type="project" value="InterPro"/>
</dbReference>
<evidence type="ECO:0000313" key="6">
    <source>
        <dbReference type="EMBL" id="KGE04147.1"/>
    </source>
</evidence>
<comment type="caution">
    <text evidence="6">The sequence shown here is derived from an EMBL/GenBank/DDBJ whole genome shotgun (WGS) entry which is preliminary data.</text>
</comment>
<keyword evidence="2" id="KW-0547">Nucleotide-binding</keyword>
<feature type="binding site" evidence="2">
    <location>
        <position position="316"/>
    </location>
    <ligand>
        <name>NAD(+)</name>
        <dbReference type="ChEBI" id="CHEBI:57540"/>
    </ligand>
</feature>
<proteinExistence type="inferred from homology"/>
<dbReference type="PATRIC" id="fig|1265313.6.peg.1226"/>
<reference evidence="6 7" key="1">
    <citation type="journal article" date="2014" name="Genome Announc.">
        <title>Genome Sequence of Gammaproteobacterial Pseudohaliea rubra Type Strain DSM 19751, Isolated from Coastal Seawater of the Mediterranean Sea.</title>
        <authorList>
            <person name="Spring S."/>
            <person name="Fiebig A."/>
            <person name="Riedel T."/>
            <person name="Goker M."/>
            <person name="Klenk H.P."/>
        </authorList>
    </citation>
    <scope>NUCLEOTIDE SEQUENCE [LARGE SCALE GENOMIC DNA]</scope>
    <source>
        <strain evidence="6 7">DSM 19751</strain>
    </source>
</reference>
<feature type="binding site" evidence="2">
    <location>
        <position position="122"/>
    </location>
    <ligand>
        <name>NAD(+)</name>
        <dbReference type="ChEBI" id="CHEBI:57540"/>
    </ligand>
</feature>
<dbReference type="AlphaFoldDB" id="A0A095VRT6"/>
<evidence type="ECO:0000313" key="7">
    <source>
        <dbReference type="Proteomes" id="UP000029640"/>
    </source>
</evidence>
<evidence type="ECO:0000256" key="3">
    <source>
        <dbReference type="PIRSR" id="PIRSR000149-4"/>
    </source>
</evidence>
<comment type="similarity">
    <text evidence="4">Belongs to the glyceraldehyde-3-phosphate dehydrogenase family.</text>
</comment>
<dbReference type="PRINTS" id="PR00078">
    <property type="entry name" value="G3PDHDRGNASE"/>
</dbReference>
<dbReference type="Pfam" id="PF00044">
    <property type="entry name" value="Gp_dh_N"/>
    <property type="match status" value="1"/>
</dbReference>
<dbReference type="SMART" id="SM00846">
    <property type="entry name" value="Gp_dh_N"/>
    <property type="match status" value="1"/>
</dbReference>
<dbReference type="SUPFAM" id="SSF51735">
    <property type="entry name" value="NAD(P)-binding Rossmann-fold domains"/>
    <property type="match status" value="1"/>
</dbReference>
<dbReference type="InterPro" id="IPR020829">
    <property type="entry name" value="GlycerAld_3-P_DH_cat"/>
</dbReference>
<keyword evidence="7" id="KW-1185">Reference proteome</keyword>
<dbReference type="Gene3D" id="3.30.360.10">
    <property type="entry name" value="Dihydrodipicolinate Reductase, domain 2"/>
    <property type="match status" value="1"/>
</dbReference>
<dbReference type="Proteomes" id="UP000029640">
    <property type="component" value="Unassembled WGS sequence"/>
</dbReference>
<dbReference type="Gene3D" id="3.40.50.720">
    <property type="entry name" value="NAD(P)-binding Rossmann-like Domain"/>
    <property type="match status" value="1"/>
</dbReference>
<dbReference type="HOGENOM" id="CLU_030140_0_0_6"/>
<sequence>MNSSRPLRLGLMGFGRTGRQLFDLSSASEDIEIVAIADIGRPDILLYLLRSEVEAPEQYYLEGNFVCGPRSRARLMSTDQPGEMPWDIFGVDLVIDATGVYRSAEVLRHHLQGGAPRVMLRSLPEDEIDRIVIPGINEDSISATDRLISAGSATTSALCLLLHTLAKEFVIECGSLTTVHAYTSDQALQDYAGGDYRRSRSAARNIIPNAHDAGRWLGHVLPAFAGKINTSTLNVPVQAGSLLDVTLVMEEPSVTAQAVNEVMRAGAAAQPERIGVVDDPIVSSDVLGSELSLLFDSQGTQRAGEHFIKTLSWYENRGHAKRMLEVARLYGNLGAVTEVA</sequence>
<dbReference type="SUPFAM" id="SSF55347">
    <property type="entry name" value="Glyceraldehyde-3-phosphate dehydrogenase-like, C-terminal domain"/>
    <property type="match status" value="1"/>
</dbReference>
<dbReference type="RefSeq" id="WP_035517506.1">
    <property type="nucleotide sequence ID" value="NZ_KN234781.1"/>
</dbReference>
<dbReference type="STRING" id="1265313.HRUBRA_01242"/>
<dbReference type="EMBL" id="AUVB01000036">
    <property type="protein sequence ID" value="KGE04147.1"/>
    <property type="molecule type" value="Genomic_DNA"/>
</dbReference>
<feature type="domain" description="Glyceraldehyde 3-phosphate dehydrogenase NAD(P) binding" evidence="5">
    <location>
        <begin position="7"/>
        <end position="153"/>
    </location>
</feature>
<keyword evidence="1 6" id="KW-0560">Oxidoreductase</keyword>
<dbReference type="eggNOG" id="COG0057">
    <property type="taxonomic scope" value="Bacteria"/>
</dbReference>
<organism evidence="6 7">
    <name type="scientific">Pseudohaliea rubra DSM 19751</name>
    <dbReference type="NCBI Taxonomy" id="1265313"/>
    <lineage>
        <taxon>Bacteria</taxon>
        <taxon>Pseudomonadati</taxon>
        <taxon>Pseudomonadota</taxon>
        <taxon>Gammaproteobacteria</taxon>
        <taxon>Cellvibrionales</taxon>
        <taxon>Halieaceae</taxon>
        <taxon>Pseudohaliea</taxon>
    </lineage>
</organism>
<protein>
    <submittedName>
        <fullName evidence="6">Glyceraldehyde-3-phosphate dehydrogenase</fullName>
        <ecNumber evidence="6">1.2.1.12</ecNumber>
    </submittedName>
</protein>
<evidence type="ECO:0000256" key="4">
    <source>
        <dbReference type="RuleBase" id="RU000397"/>
    </source>
</evidence>
<evidence type="ECO:0000256" key="1">
    <source>
        <dbReference type="ARBA" id="ARBA00023002"/>
    </source>
</evidence>
<feature type="binding site" evidence="2">
    <location>
        <position position="38"/>
    </location>
    <ligand>
        <name>NAD(+)</name>
        <dbReference type="ChEBI" id="CHEBI:57540"/>
    </ligand>
</feature>
<dbReference type="PANTHER" id="PTHR43148">
    <property type="entry name" value="GLYCERALDEHYDE-3-PHOSPHATE DEHYDROGENASE 2"/>
    <property type="match status" value="1"/>
</dbReference>
<feature type="site" description="Activates thiol group during catalysis" evidence="3">
    <location>
        <position position="180"/>
    </location>
</feature>
<dbReference type="Pfam" id="PF02800">
    <property type="entry name" value="Gp_dh_C"/>
    <property type="match status" value="1"/>
</dbReference>
<dbReference type="InterPro" id="IPR036291">
    <property type="entry name" value="NAD(P)-bd_dom_sf"/>
</dbReference>
<accession>A0A095VRT6</accession>
<evidence type="ECO:0000256" key="2">
    <source>
        <dbReference type="PIRSR" id="PIRSR000149-3"/>
    </source>
</evidence>
<evidence type="ECO:0000259" key="5">
    <source>
        <dbReference type="SMART" id="SM00846"/>
    </source>
</evidence>
<keyword evidence="2" id="KW-0520">NAD</keyword>
<dbReference type="GO" id="GO:0004365">
    <property type="term" value="F:glyceraldehyde-3-phosphate dehydrogenase (NAD+) (phosphorylating) activity"/>
    <property type="evidence" value="ECO:0007669"/>
    <property type="project" value="UniProtKB-EC"/>
</dbReference>